<gene>
    <name evidence="1" type="ORF">RJ640_030058</name>
</gene>
<evidence type="ECO:0000313" key="1">
    <source>
        <dbReference type="EMBL" id="KAK2970353.1"/>
    </source>
</evidence>
<keyword evidence="2" id="KW-1185">Reference proteome</keyword>
<evidence type="ECO:0000313" key="2">
    <source>
        <dbReference type="Proteomes" id="UP001187471"/>
    </source>
</evidence>
<dbReference type="EMBL" id="JAVXUO010002726">
    <property type="protein sequence ID" value="KAK2970353.1"/>
    <property type="molecule type" value="Genomic_DNA"/>
</dbReference>
<proteinExistence type="predicted"/>
<comment type="caution">
    <text evidence="1">The sequence shown here is derived from an EMBL/GenBank/DDBJ whole genome shotgun (WGS) entry which is preliminary data.</text>
</comment>
<organism evidence="1 2">
    <name type="scientific">Escallonia rubra</name>
    <dbReference type="NCBI Taxonomy" id="112253"/>
    <lineage>
        <taxon>Eukaryota</taxon>
        <taxon>Viridiplantae</taxon>
        <taxon>Streptophyta</taxon>
        <taxon>Embryophyta</taxon>
        <taxon>Tracheophyta</taxon>
        <taxon>Spermatophyta</taxon>
        <taxon>Magnoliopsida</taxon>
        <taxon>eudicotyledons</taxon>
        <taxon>Gunneridae</taxon>
        <taxon>Pentapetalae</taxon>
        <taxon>asterids</taxon>
        <taxon>campanulids</taxon>
        <taxon>Escalloniales</taxon>
        <taxon>Escalloniaceae</taxon>
        <taxon>Escallonia</taxon>
    </lineage>
</organism>
<sequence>MVELFLLGCTGVVVFLHGVNFFFHALSHHMAFRSLSFHVMPVLTSFKNYGETWELGGDHFLGICWLVEARDDQFGSLHEDVREYIVYKVRALRGKSPPYVFLNKKEGSEVTKTNRCTDVKASRIA</sequence>
<protein>
    <submittedName>
        <fullName evidence="1">Uncharacterized protein</fullName>
    </submittedName>
</protein>
<dbReference type="AlphaFoldDB" id="A0AA88QI96"/>
<dbReference type="Proteomes" id="UP001187471">
    <property type="component" value="Unassembled WGS sequence"/>
</dbReference>
<reference evidence="1" key="1">
    <citation type="submission" date="2022-12" db="EMBL/GenBank/DDBJ databases">
        <title>Draft genome assemblies for two species of Escallonia (Escalloniales).</title>
        <authorList>
            <person name="Chanderbali A."/>
            <person name="Dervinis C."/>
            <person name="Anghel I."/>
            <person name="Soltis D."/>
            <person name="Soltis P."/>
            <person name="Zapata F."/>
        </authorList>
    </citation>
    <scope>NUCLEOTIDE SEQUENCE</scope>
    <source>
        <strain evidence="1">UCBG92.1500</strain>
        <tissue evidence="1">Leaf</tissue>
    </source>
</reference>
<accession>A0AA88QI96</accession>
<name>A0AA88QI96_9ASTE</name>